<evidence type="ECO:0000313" key="3">
    <source>
        <dbReference type="Proteomes" id="UP000094527"/>
    </source>
</evidence>
<dbReference type="Gene3D" id="1.20.1270.10">
    <property type="match status" value="2"/>
</dbReference>
<keyword evidence="2" id="KW-0346">Stress response</keyword>
<dbReference type="AlphaFoldDB" id="A0A1D2MEH4"/>
<feature type="coiled-coil region" evidence="1">
    <location>
        <begin position="50"/>
        <end position="77"/>
    </location>
</feature>
<gene>
    <name evidence="2" type="ORF">Ocin01_15266</name>
</gene>
<evidence type="ECO:0000313" key="2">
    <source>
        <dbReference type="EMBL" id="ODM91417.1"/>
    </source>
</evidence>
<dbReference type="Proteomes" id="UP000094527">
    <property type="component" value="Unassembled WGS sequence"/>
</dbReference>
<accession>A0A1D2MEH4</accession>
<proteinExistence type="predicted"/>
<name>A0A1D2MEH4_ORCCI</name>
<dbReference type="InterPro" id="IPR029048">
    <property type="entry name" value="HSP70_C_sf"/>
</dbReference>
<keyword evidence="3" id="KW-1185">Reference proteome</keyword>
<organism evidence="2 3">
    <name type="scientific">Orchesella cincta</name>
    <name type="common">Springtail</name>
    <name type="synonym">Podura cincta</name>
    <dbReference type="NCBI Taxonomy" id="48709"/>
    <lineage>
        <taxon>Eukaryota</taxon>
        <taxon>Metazoa</taxon>
        <taxon>Ecdysozoa</taxon>
        <taxon>Arthropoda</taxon>
        <taxon>Hexapoda</taxon>
        <taxon>Collembola</taxon>
        <taxon>Entomobryomorpha</taxon>
        <taxon>Entomobryoidea</taxon>
        <taxon>Orchesellidae</taxon>
        <taxon>Orchesellinae</taxon>
        <taxon>Orchesella</taxon>
    </lineage>
</organism>
<dbReference type="OrthoDB" id="2401965at2759"/>
<comment type="caution">
    <text evidence="2">The sequence shown here is derived from an EMBL/GenBank/DDBJ whole genome shotgun (WGS) entry which is preliminary data.</text>
</comment>
<dbReference type="SUPFAM" id="SSF100934">
    <property type="entry name" value="Heat shock protein 70kD (HSP70), C-terminal subdomain"/>
    <property type="match status" value="1"/>
</dbReference>
<dbReference type="EMBL" id="LJIJ01001553">
    <property type="protein sequence ID" value="ODM91417.1"/>
    <property type="molecule type" value="Genomic_DNA"/>
</dbReference>
<protein>
    <submittedName>
        <fullName evidence="2">Heat shock protein 68</fullName>
    </submittedName>
</protein>
<reference evidence="2 3" key="1">
    <citation type="journal article" date="2016" name="Genome Biol. Evol.">
        <title>Gene Family Evolution Reflects Adaptation to Soil Environmental Stressors in the Genome of the Collembolan Orchesella cincta.</title>
        <authorList>
            <person name="Faddeeva-Vakhrusheva A."/>
            <person name="Derks M.F."/>
            <person name="Anvar S.Y."/>
            <person name="Agamennone V."/>
            <person name="Suring W."/>
            <person name="Smit S."/>
            <person name="van Straalen N.M."/>
            <person name="Roelofs D."/>
        </authorList>
    </citation>
    <scope>NUCLEOTIDE SEQUENCE [LARGE SCALE GENOMIC DNA]</scope>
    <source>
        <tissue evidence="2">Mixed pool</tissue>
    </source>
</reference>
<sequence length="129" mass="15615">MIADAEKYKKEDEMQQERINKNQLEAYLFGVKQSCSRGFDKCAINLNWLDNNALAEKKEYEDRLKEMEKECQPIMMKMHGGWWCSRWRSWIPRWLPGWRISTKRWTYSCGTSIKEYSFMLLVVMNVRMI</sequence>
<evidence type="ECO:0000256" key="1">
    <source>
        <dbReference type="SAM" id="Coils"/>
    </source>
</evidence>
<keyword evidence="1" id="KW-0175">Coiled coil</keyword>
<dbReference type="STRING" id="48709.A0A1D2MEH4"/>